<keyword evidence="1" id="KW-0472">Membrane</keyword>
<evidence type="ECO:0000256" key="1">
    <source>
        <dbReference type="SAM" id="Phobius"/>
    </source>
</evidence>
<organism evidence="2 3">
    <name type="scientific">Blautia obeum</name>
    <dbReference type="NCBI Taxonomy" id="40520"/>
    <lineage>
        <taxon>Bacteria</taxon>
        <taxon>Bacillati</taxon>
        <taxon>Bacillota</taxon>
        <taxon>Clostridia</taxon>
        <taxon>Lachnospirales</taxon>
        <taxon>Lachnospiraceae</taxon>
        <taxon>Blautia</taxon>
    </lineage>
</organism>
<dbReference type="EMBL" id="CZBP01000039">
    <property type="protein sequence ID" value="CUQ38253.1"/>
    <property type="molecule type" value="Genomic_DNA"/>
</dbReference>
<evidence type="ECO:0000313" key="2">
    <source>
        <dbReference type="EMBL" id="CUQ38253.1"/>
    </source>
</evidence>
<dbReference type="Proteomes" id="UP000095762">
    <property type="component" value="Unassembled WGS sequence"/>
</dbReference>
<proteinExistence type="predicted"/>
<dbReference type="RefSeq" id="WP_055060565.1">
    <property type="nucleotide sequence ID" value="NZ_CZBP01000039.1"/>
</dbReference>
<reference evidence="2 3" key="1">
    <citation type="submission" date="2015-09" db="EMBL/GenBank/DDBJ databases">
        <authorList>
            <consortium name="Pathogen Informatics"/>
        </authorList>
    </citation>
    <scope>NUCLEOTIDE SEQUENCE [LARGE SCALE GENOMIC DNA]</scope>
    <source>
        <strain evidence="2 3">2789STDY5834957</strain>
    </source>
</reference>
<keyword evidence="1" id="KW-0812">Transmembrane</keyword>
<dbReference type="AlphaFoldDB" id="A0A174VTY2"/>
<name>A0A174VTY2_9FIRM</name>
<accession>A0A174VTY2</accession>
<gene>
    <name evidence="2" type="ORF">ERS852569_03526</name>
</gene>
<evidence type="ECO:0000313" key="3">
    <source>
        <dbReference type="Proteomes" id="UP000095762"/>
    </source>
</evidence>
<keyword evidence="1" id="KW-1133">Transmembrane helix</keyword>
<sequence>MKNLGAKVTNYMDQAINKLETVLEQVDKGIGRTANALDLVEQDISTTVKKDLRTFRKGIKLFARLLNVVFTATFLFVLYLKFTQPDIYADLVRVMPAVLDTYVSQLPPWAGDAIDSLLDIVKKMLFWMQIYLQPVIRV</sequence>
<feature type="transmembrane region" description="Helical" evidence="1">
    <location>
        <begin position="61"/>
        <end position="80"/>
    </location>
</feature>
<protein>
    <submittedName>
        <fullName evidence="2">Uncharacterized protein</fullName>
    </submittedName>
</protein>